<sequence length="481" mass="50969">MVHFTFKNGLAGKSLSVHNSFKSFIIMVVMLVLTTSSAFAEEIDGLNYKLDSETKTAILIPKTNGKYAGDIVVPGKIKGTDGAEYSVVTLGAECFSACYNLSSITIPSTVTVIGVRCFKECGSLTSIVIPSSVSSLGEGCFKNCSSLTSINIPSSVTSLGYECFYGCSSLVSIIIPSSVTSLDWSCFWDCKSLTSITIPPSVTSLSKACFYGCSSLTSITIPASVTSIGSLCFAYCSSLTSITIPASVKWIGEYRTFTNCVKLNTFFFKGVPPTCDYSSMGLSNYIEIKVPAEYLQDSKKTFGSDFINISAWNPNESGDDDKPVTPCATPAIFYGAGKLKFSSETAGTKYHYTISDKDMATDALCEDGNVSLSAAYDISVYATADGYSASEKAKATLYWVNANLENTTNIYQARTRGVVASAHDGIVCISGLDNGEVVKFYAADGKLIGSSSAVDGTASCAVSETMVIAKFGDNAIKVAVK</sequence>
<gene>
    <name evidence="1" type="ORF">DWY11_06080</name>
</gene>
<dbReference type="SUPFAM" id="SSF52058">
    <property type="entry name" value="L domain-like"/>
    <property type="match status" value="1"/>
</dbReference>
<dbReference type="RefSeq" id="WP_117588085.1">
    <property type="nucleotide sequence ID" value="NZ_QRVA01000010.1"/>
</dbReference>
<dbReference type="PANTHER" id="PTHR45661:SF3">
    <property type="entry name" value="IG-LIKE DOMAIN-CONTAINING PROTEIN"/>
    <property type="match status" value="1"/>
</dbReference>
<dbReference type="Proteomes" id="UP000283872">
    <property type="component" value="Unassembled WGS sequence"/>
</dbReference>
<accession>A0A3E5DKY1</accession>
<dbReference type="InterPro" id="IPR026906">
    <property type="entry name" value="LRR_5"/>
</dbReference>
<proteinExistence type="predicted"/>
<protein>
    <submittedName>
        <fullName evidence="1">Leucine-rich repeat domain-containing protein</fullName>
    </submittedName>
</protein>
<evidence type="ECO:0000313" key="2">
    <source>
        <dbReference type="Proteomes" id="UP000283872"/>
    </source>
</evidence>
<dbReference type="InterPro" id="IPR032675">
    <property type="entry name" value="LRR_dom_sf"/>
</dbReference>
<dbReference type="Pfam" id="PF13306">
    <property type="entry name" value="LRR_5"/>
    <property type="match status" value="1"/>
</dbReference>
<dbReference type="Gene3D" id="3.80.10.10">
    <property type="entry name" value="Ribonuclease Inhibitor"/>
    <property type="match status" value="3"/>
</dbReference>
<comment type="caution">
    <text evidence="1">The sequence shown here is derived from an EMBL/GenBank/DDBJ whole genome shotgun (WGS) entry which is preliminary data.</text>
</comment>
<organism evidence="1 2">
    <name type="scientific">Segatella copri</name>
    <dbReference type="NCBI Taxonomy" id="165179"/>
    <lineage>
        <taxon>Bacteria</taxon>
        <taxon>Pseudomonadati</taxon>
        <taxon>Bacteroidota</taxon>
        <taxon>Bacteroidia</taxon>
        <taxon>Bacteroidales</taxon>
        <taxon>Prevotellaceae</taxon>
        <taxon>Segatella</taxon>
    </lineage>
</organism>
<dbReference type="EMBL" id="QRVA01000010">
    <property type="protein sequence ID" value="RGS17013.1"/>
    <property type="molecule type" value="Genomic_DNA"/>
</dbReference>
<dbReference type="PANTHER" id="PTHR45661">
    <property type="entry name" value="SURFACE ANTIGEN"/>
    <property type="match status" value="1"/>
</dbReference>
<name>A0A3E5DKY1_9BACT</name>
<evidence type="ECO:0000313" key="1">
    <source>
        <dbReference type="EMBL" id="RGS17013.1"/>
    </source>
</evidence>
<reference evidence="1 2" key="1">
    <citation type="submission" date="2018-08" db="EMBL/GenBank/DDBJ databases">
        <title>A genome reference for cultivated species of the human gut microbiota.</title>
        <authorList>
            <person name="Zou Y."/>
            <person name="Xue W."/>
            <person name="Luo G."/>
        </authorList>
    </citation>
    <scope>NUCLEOTIDE SEQUENCE [LARGE SCALE GENOMIC DNA]</scope>
    <source>
        <strain evidence="1 2">AF24-12</strain>
    </source>
</reference>
<dbReference type="AlphaFoldDB" id="A0A3E5DKY1"/>
<dbReference type="InterPro" id="IPR053139">
    <property type="entry name" value="Surface_bspA-like"/>
</dbReference>